<feature type="transmembrane region" description="Helical" evidence="1">
    <location>
        <begin position="32"/>
        <end position="53"/>
    </location>
</feature>
<sequence length="129" mass="14345">MSDHASSSENSRSAIERRLATRRKRARAMERARARSTHIIFVLIVGAGLLMVAPRYPGILVLIAPPFAIVLAWLIGSGVWRLGPLRRAYMRRFTQPPGFWVSLLLGVALMAVPIGWWVALSMAPPDTAW</sequence>
<evidence type="ECO:0000313" key="2">
    <source>
        <dbReference type="EMBL" id="PWN56503.1"/>
    </source>
</evidence>
<name>A0A363UM66_9GAMM</name>
<dbReference type="RefSeq" id="WP_109719698.1">
    <property type="nucleotide sequence ID" value="NZ_QEQK01000005.1"/>
</dbReference>
<keyword evidence="1" id="KW-0812">Transmembrane</keyword>
<dbReference type="EMBL" id="QEQK01000005">
    <property type="protein sequence ID" value="PWN56503.1"/>
    <property type="molecule type" value="Genomic_DNA"/>
</dbReference>
<keyword evidence="1" id="KW-0472">Membrane</keyword>
<organism evidence="2 3">
    <name type="scientific">Abyssibacter profundi</name>
    <dbReference type="NCBI Taxonomy" id="2182787"/>
    <lineage>
        <taxon>Bacteria</taxon>
        <taxon>Pseudomonadati</taxon>
        <taxon>Pseudomonadota</taxon>
        <taxon>Gammaproteobacteria</taxon>
        <taxon>Chromatiales</taxon>
        <taxon>Oceanococcaceae</taxon>
        <taxon>Abyssibacter</taxon>
    </lineage>
</organism>
<dbReference type="Proteomes" id="UP000251800">
    <property type="component" value="Unassembled WGS sequence"/>
</dbReference>
<keyword evidence="3" id="KW-1185">Reference proteome</keyword>
<proteinExistence type="predicted"/>
<feature type="transmembrane region" description="Helical" evidence="1">
    <location>
        <begin position="99"/>
        <end position="119"/>
    </location>
</feature>
<comment type="caution">
    <text evidence="2">The sequence shown here is derived from an EMBL/GenBank/DDBJ whole genome shotgun (WGS) entry which is preliminary data.</text>
</comment>
<gene>
    <name evidence="2" type="ORF">DEH80_06640</name>
</gene>
<evidence type="ECO:0000313" key="3">
    <source>
        <dbReference type="Proteomes" id="UP000251800"/>
    </source>
</evidence>
<keyword evidence="1" id="KW-1133">Transmembrane helix</keyword>
<feature type="transmembrane region" description="Helical" evidence="1">
    <location>
        <begin position="59"/>
        <end position="79"/>
    </location>
</feature>
<dbReference type="AlphaFoldDB" id="A0A363UM66"/>
<reference evidence="2 3" key="1">
    <citation type="submission" date="2018-05" db="EMBL/GenBank/DDBJ databases">
        <title>Abyssibacter profundi OUC007T gen. nov., sp. nov, a marine bacterium isolated from seawater of the Mariana Trench.</title>
        <authorList>
            <person name="Zhou S."/>
        </authorList>
    </citation>
    <scope>NUCLEOTIDE SEQUENCE [LARGE SCALE GENOMIC DNA]</scope>
    <source>
        <strain evidence="2 3">OUC007</strain>
    </source>
</reference>
<evidence type="ECO:0000256" key="1">
    <source>
        <dbReference type="SAM" id="Phobius"/>
    </source>
</evidence>
<accession>A0A363UM66</accession>
<protein>
    <submittedName>
        <fullName evidence="2">Uncharacterized protein</fullName>
    </submittedName>
</protein>